<proteinExistence type="predicted"/>
<protein>
    <submittedName>
        <fullName evidence="1">Uncharacterized protein</fullName>
    </submittedName>
</protein>
<reference evidence="1 2" key="1">
    <citation type="journal article" date="2019" name="Nat. Ecol. Evol.">
        <title>Megaphylogeny resolves global patterns of mushroom evolution.</title>
        <authorList>
            <person name="Varga T."/>
            <person name="Krizsan K."/>
            <person name="Foldi C."/>
            <person name="Dima B."/>
            <person name="Sanchez-Garcia M."/>
            <person name="Sanchez-Ramirez S."/>
            <person name="Szollosi G.J."/>
            <person name="Szarkandi J.G."/>
            <person name="Papp V."/>
            <person name="Albert L."/>
            <person name="Andreopoulos W."/>
            <person name="Angelini C."/>
            <person name="Antonin V."/>
            <person name="Barry K.W."/>
            <person name="Bougher N.L."/>
            <person name="Buchanan P."/>
            <person name="Buyck B."/>
            <person name="Bense V."/>
            <person name="Catcheside P."/>
            <person name="Chovatia M."/>
            <person name="Cooper J."/>
            <person name="Damon W."/>
            <person name="Desjardin D."/>
            <person name="Finy P."/>
            <person name="Geml J."/>
            <person name="Haridas S."/>
            <person name="Hughes K."/>
            <person name="Justo A."/>
            <person name="Karasinski D."/>
            <person name="Kautmanova I."/>
            <person name="Kiss B."/>
            <person name="Kocsube S."/>
            <person name="Kotiranta H."/>
            <person name="LaButti K.M."/>
            <person name="Lechner B.E."/>
            <person name="Liimatainen K."/>
            <person name="Lipzen A."/>
            <person name="Lukacs Z."/>
            <person name="Mihaltcheva S."/>
            <person name="Morgado L.N."/>
            <person name="Niskanen T."/>
            <person name="Noordeloos M.E."/>
            <person name="Ohm R.A."/>
            <person name="Ortiz-Santana B."/>
            <person name="Ovrebo C."/>
            <person name="Racz N."/>
            <person name="Riley R."/>
            <person name="Savchenko A."/>
            <person name="Shiryaev A."/>
            <person name="Soop K."/>
            <person name="Spirin V."/>
            <person name="Szebenyi C."/>
            <person name="Tomsovsky M."/>
            <person name="Tulloss R.E."/>
            <person name="Uehling J."/>
            <person name="Grigoriev I.V."/>
            <person name="Vagvolgyi C."/>
            <person name="Papp T."/>
            <person name="Martin F.M."/>
            <person name="Miettinen O."/>
            <person name="Hibbett D.S."/>
            <person name="Nagy L.G."/>
        </authorList>
    </citation>
    <scope>NUCLEOTIDE SEQUENCE [LARGE SCALE GENOMIC DNA]</scope>
    <source>
        <strain evidence="1 2">NL-1719</strain>
    </source>
</reference>
<dbReference type="Proteomes" id="UP000308600">
    <property type="component" value="Unassembled WGS sequence"/>
</dbReference>
<sequence>MAFLNHYTHHTNSPIPHPAMRLRSSKHSLPFNDDVVDYLLCALPDFESLSATIRASKAFLHVFHAHKKTIIREVCYNIVPALPQALRVVRFKMAIDDNDLDEPTIWPEVPEVGPETDQLGIITKGEVKYLLEYASDMRRLEDFFSYL</sequence>
<evidence type="ECO:0000313" key="1">
    <source>
        <dbReference type="EMBL" id="TFK73664.1"/>
    </source>
</evidence>
<evidence type="ECO:0000313" key="2">
    <source>
        <dbReference type="Proteomes" id="UP000308600"/>
    </source>
</evidence>
<keyword evidence="2" id="KW-1185">Reference proteome</keyword>
<accession>A0ACD3B7Q2</accession>
<name>A0ACD3B7Q2_9AGAR</name>
<gene>
    <name evidence="1" type="ORF">BDN72DRAFT_893841</name>
</gene>
<organism evidence="1 2">
    <name type="scientific">Pluteus cervinus</name>
    <dbReference type="NCBI Taxonomy" id="181527"/>
    <lineage>
        <taxon>Eukaryota</taxon>
        <taxon>Fungi</taxon>
        <taxon>Dikarya</taxon>
        <taxon>Basidiomycota</taxon>
        <taxon>Agaricomycotina</taxon>
        <taxon>Agaricomycetes</taxon>
        <taxon>Agaricomycetidae</taxon>
        <taxon>Agaricales</taxon>
        <taxon>Pluteineae</taxon>
        <taxon>Pluteaceae</taxon>
        <taxon>Pluteus</taxon>
    </lineage>
</organism>
<dbReference type="EMBL" id="ML208274">
    <property type="protein sequence ID" value="TFK73664.1"/>
    <property type="molecule type" value="Genomic_DNA"/>
</dbReference>